<dbReference type="Gene3D" id="1.25.40.10">
    <property type="entry name" value="Tetratricopeptide repeat domain"/>
    <property type="match status" value="1"/>
</dbReference>
<evidence type="ECO:0000313" key="1">
    <source>
        <dbReference type="EMBL" id="KIJ92241.1"/>
    </source>
</evidence>
<reference evidence="1 2" key="1">
    <citation type="submission" date="2014-04" db="EMBL/GenBank/DDBJ databases">
        <authorList>
            <consortium name="DOE Joint Genome Institute"/>
            <person name="Kuo A."/>
            <person name="Kohler A."/>
            <person name="Nagy L.G."/>
            <person name="Floudas D."/>
            <person name="Copeland A."/>
            <person name="Barry K.W."/>
            <person name="Cichocki N."/>
            <person name="Veneault-Fourrey C."/>
            <person name="LaButti K."/>
            <person name="Lindquist E.A."/>
            <person name="Lipzen A."/>
            <person name="Lundell T."/>
            <person name="Morin E."/>
            <person name="Murat C."/>
            <person name="Sun H."/>
            <person name="Tunlid A."/>
            <person name="Henrissat B."/>
            <person name="Grigoriev I.V."/>
            <person name="Hibbett D.S."/>
            <person name="Martin F."/>
            <person name="Nordberg H.P."/>
            <person name="Cantor M.N."/>
            <person name="Hua S.X."/>
        </authorList>
    </citation>
    <scope>NUCLEOTIDE SEQUENCE [LARGE SCALE GENOMIC DNA]</scope>
    <source>
        <strain evidence="1 2">LaAM-08-1</strain>
    </source>
</reference>
<proteinExistence type="predicted"/>
<dbReference type="AlphaFoldDB" id="A0A0C9X3J6"/>
<name>A0A0C9X3J6_9AGAR</name>
<dbReference type="Proteomes" id="UP000054477">
    <property type="component" value="Unassembled WGS sequence"/>
</dbReference>
<keyword evidence="2" id="KW-1185">Reference proteome</keyword>
<sequence length="72" mass="8229">LHREVLLLWPAPHPERSMPLNNLADALQTRFEQRGAPNDLDETISLHREALLLWPAPHPDRSTSLNNFTNAL</sequence>
<accession>A0A0C9X3J6</accession>
<dbReference type="OrthoDB" id="3050723at2759"/>
<dbReference type="EMBL" id="KN838924">
    <property type="protein sequence ID" value="KIJ92241.1"/>
    <property type="molecule type" value="Genomic_DNA"/>
</dbReference>
<feature type="non-terminal residue" evidence="1">
    <location>
        <position position="72"/>
    </location>
</feature>
<protein>
    <submittedName>
        <fullName evidence="1">Uncharacterized protein</fullName>
    </submittedName>
</protein>
<organism evidence="1 2">
    <name type="scientific">Laccaria amethystina LaAM-08-1</name>
    <dbReference type="NCBI Taxonomy" id="1095629"/>
    <lineage>
        <taxon>Eukaryota</taxon>
        <taxon>Fungi</taxon>
        <taxon>Dikarya</taxon>
        <taxon>Basidiomycota</taxon>
        <taxon>Agaricomycotina</taxon>
        <taxon>Agaricomycetes</taxon>
        <taxon>Agaricomycetidae</taxon>
        <taxon>Agaricales</taxon>
        <taxon>Agaricineae</taxon>
        <taxon>Hydnangiaceae</taxon>
        <taxon>Laccaria</taxon>
    </lineage>
</organism>
<feature type="non-terminal residue" evidence="1">
    <location>
        <position position="1"/>
    </location>
</feature>
<dbReference type="HOGENOM" id="CLU_001305_4_4_1"/>
<evidence type="ECO:0000313" key="2">
    <source>
        <dbReference type="Proteomes" id="UP000054477"/>
    </source>
</evidence>
<reference evidence="2" key="2">
    <citation type="submission" date="2015-01" db="EMBL/GenBank/DDBJ databases">
        <title>Evolutionary Origins and Diversification of the Mycorrhizal Mutualists.</title>
        <authorList>
            <consortium name="DOE Joint Genome Institute"/>
            <consortium name="Mycorrhizal Genomics Consortium"/>
            <person name="Kohler A."/>
            <person name="Kuo A."/>
            <person name="Nagy L.G."/>
            <person name="Floudas D."/>
            <person name="Copeland A."/>
            <person name="Barry K.W."/>
            <person name="Cichocki N."/>
            <person name="Veneault-Fourrey C."/>
            <person name="LaButti K."/>
            <person name="Lindquist E.A."/>
            <person name="Lipzen A."/>
            <person name="Lundell T."/>
            <person name="Morin E."/>
            <person name="Murat C."/>
            <person name="Riley R."/>
            <person name="Ohm R."/>
            <person name="Sun H."/>
            <person name="Tunlid A."/>
            <person name="Henrissat B."/>
            <person name="Grigoriev I.V."/>
            <person name="Hibbett D.S."/>
            <person name="Martin F."/>
        </authorList>
    </citation>
    <scope>NUCLEOTIDE SEQUENCE [LARGE SCALE GENOMIC DNA]</scope>
    <source>
        <strain evidence="2">LaAM-08-1</strain>
    </source>
</reference>
<dbReference type="InterPro" id="IPR011990">
    <property type="entry name" value="TPR-like_helical_dom_sf"/>
</dbReference>
<gene>
    <name evidence="1" type="ORF">K443DRAFT_54164</name>
</gene>